<dbReference type="GO" id="GO:0047444">
    <property type="term" value="F:N-acylneuraminate-9-phosphate synthase activity"/>
    <property type="evidence" value="ECO:0007669"/>
    <property type="project" value="TreeGrafter"/>
</dbReference>
<reference evidence="2 3" key="2">
    <citation type="journal article" date="2018" name="Int. J. Syst. Evol. Microbiol.">
        <title>Marinobacterium aestuarii sp. nov., a benzene-degrading marine bacterium isolated from estuary sediment.</title>
        <authorList>
            <person name="Bae S.S."/>
            <person name="Jung J."/>
            <person name="Chung D."/>
            <person name="Baek K."/>
        </authorList>
    </citation>
    <scope>NUCLEOTIDE SEQUENCE [LARGE SCALE GENOMIC DNA]</scope>
    <source>
        <strain evidence="2 3">ST58-10</strain>
    </source>
</reference>
<accession>A0A1A9EUI4</accession>
<proteinExistence type="predicted"/>
<reference evidence="3" key="1">
    <citation type="submission" date="2016-05" db="EMBL/GenBank/DDBJ databases">
        <authorList>
            <person name="Baek K."/>
            <person name="Yang S.-J."/>
        </authorList>
    </citation>
    <scope>NUCLEOTIDE SEQUENCE [LARGE SCALE GENOMIC DNA]</scope>
    <source>
        <strain evidence="3">ST58-10</strain>
    </source>
</reference>
<dbReference type="SMART" id="SM00858">
    <property type="entry name" value="SAF"/>
    <property type="match status" value="1"/>
</dbReference>
<dbReference type="InterPro" id="IPR036732">
    <property type="entry name" value="AFP_Neu5c_C_sf"/>
</dbReference>
<dbReference type="InterPro" id="IPR051690">
    <property type="entry name" value="PseI-like"/>
</dbReference>
<dbReference type="SUPFAM" id="SSF51269">
    <property type="entry name" value="AFP III-like domain"/>
    <property type="match status" value="1"/>
</dbReference>
<feature type="domain" description="AFP-like" evidence="1">
    <location>
        <begin position="278"/>
        <end position="337"/>
    </location>
</feature>
<dbReference type="GO" id="GO:0016051">
    <property type="term" value="P:carbohydrate biosynthetic process"/>
    <property type="evidence" value="ECO:0007669"/>
    <property type="project" value="InterPro"/>
</dbReference>
<protein>
    <submittedName>
        <fullName evidence="2">N-acetylneuraminate synthase</fullName>
    </submittedName>
</protein>
<evidence type="ECO:0000313" key="3">
    <source>
        <dbReference type="Proteomes" id="UP000078070"/>
    </source>
</evidence>
<dbReference type="RefSeq" id="WP_067376997.1">
    <property type="nucleotide sequence ID" value="NZ_CP015839.1"/>
</dbReference>
<dbReference type="CDD" id="cd11615">
    <property type="entry name" value="SAF_NeuB_like"/>
    <property type="match status" value="1"/>
</dbReference>
<dbReference type="KEGG" id="mars:A8C75_01310"/>
<evidence type="ECO:0000313" key="2">
    <source>
        <dbReference type="EMBL" id="ANG61229.1"/>
    </source>
</evidence>
<dbReference type="Proteomes" id="UP000078070">
    <property type="component" value="Chromosome"/>
</dbReference>
<dbReference type="InterPro" id="IPR006190">
    <property type="entry name" value="SAF_AFP_Neu5Ac"/>
</dbReference>
<gene>
    <name evidence="2" type="ORF">A8C75_01310</name>
</gene>
<evidence type="ECO:0000259" key="1">
    <source>
        <dbReference type="PROSITE" id="PS50844"/>
    </source>
</evidence>
<dbReference type="Pfam" id="PF08666">
    <property type="entry name" value="SAF"/>
    <property type="match status" value="1"/>
</dbReference>
<dbReference type="SUPFAM" id="SSF51569">
    <property type="entry name" value="Aldolase"/>
    <property type="match status" value="1"/>
</dbReference>
<dbReference type="PANTHER" id="PTHR42966">
    <property type="entry name" value="N-ACETYLNEURAMINATE SYNTHASE"/>
    <property type="match status" value="1"/>
</dbReference>
<dbReference type="AlphaFoldDB" id="A0A1A9EUI4"/>
<sequence length="337" mass="36855">MKQPTFVIAEIGQAHDGSLGILHSYIDAVAQTGVDAIKFQTHIAAAESSIHEPFRVKFSYVDKTRYDYWQRMSFDAAQWAEIKAHCDSVGLEFMSSPFSNAAVDLLEDIGIARYKVGSGEVSNFLLLERLSQTGKPVILSSGMSSFNELDAAVSFLQARDIQVSVMQCTTSYPTPAERLGLNIIGELKQRYGLPTGLSDHSGTPHPAIAAAALGAELVEVHAIFDKRMFGPDSRSSLSLDQLSQMVEGIRMIDTSLANPIDKDDLTPYRELKGIFEKSLAVNKDLPAGHRLSFGDLEAKKPAGQGIAARDWQQVIGQPLKQPLSQWAFLNSKDLDNA</sequence>
<organism evidence="2 3">
    <name type="scientific">Marinobacterium aestuarii</name>
    <dbReference type="NCBI Taxonomy" id="1821621"/>
    <lineage>
        <taxon>Bacteria</taxon>
        <taxon>Pseudomonadati</taxon>
        <taxon>Pseudomonadota</taxon>
        <taxon>Gammaproteobacteria</taxon>
        <taxon>Oceanospirillales</taxon>
        <taxon>Oceanospirillaceae</taxon>
        <taxon>Marinobacterium</taxon>
    </lineage>
</organism>
<dbReference type="Gene3D" id="3.90.1210.10">
    <property type="entry name" value="Antifreeze-like/N-acetylneuraminic acid synthase C-terminal domain"/>
    <property type="match status" value="1"/>
</dbReference>
<dbReference type="Gene3D" id="3.20.20.70">
    <property type="entry name" value="Aldolase class I"/>
    <property type="match status" value="1"/>
</dbReference>
<dbReference type="OrthoDB" id="9781701at2"/>
<dbReference type="PANTHER" id="PTHR42966:SF1">
    <property type="entry name" value="SIALIC ACID SYNTHASE"/>
    <property type="match status" value="1"/>
</dbReference>
<name>A0A1A9EUI4_9GAMM</name>
<dbReference type="InterPro" id="IPR057736">
    <property type="entry name" value="SAF_PseI/NeuA/NeuB"/>
</dbReference>
<dbReference type="EMBL" id="CP015839">
    <property type="protein sequence ID" value="ANG61229.1"/>
    <property type="molecule type" value="Genomic_DNA"/>
</dbReference>
<dbReference type="Pfam" id="PF03102">
    <property type="entry name" value="NeuB"/>
    <property type="match status" value="1"/>
</dbReference>
<dbReference type="InterPro" id="IPR013785">
    <property type="entry name" value="Aldolase_TIM"/>
</dbReference>
<dbReference type="PROSITE" id="PS50844">
    <property type="entry name" value="AFP_LIKE"/>
    <property type="match status" value="1"/>
</dbReference>
<dbReference type="InterPro" id="IPR013974">
    <property type="entry name" value="SAF"/>
</dbReference>
<dbReference type="STRING" id="1821621.A8C75_01310"/>
<dbReference type="InterPro" id="IPR013132">
    <property type="entry name" value="PseI/NeuA/B-like_N"/>
</dbReference>
<keyword evidence="3" id="KW-1185">Reference proteome</keyword>